<dbReference type="InParanoid" id="A0A286UE07"/>
<evidence type="ECO:0000256" key="7">
    <source>
        <dbReference type="SAM" id="Phobius"/>
    </source>
</evidence>
<dbReference type="STRING" id="2282107.A0A286UE07"/>
<evidence type="ECO:0000256" key="1">
    <source>
        <dbReference type="ARBA" id="ARBA00004141"/>
    </source>
</evidence>
<dbReference type="InterPro" id="IPR036259">
    <property type="entry name" value="MFS_trans_sf"/>
</dbReference>
<evidence type="ECO:0000256" key="2">
    <source>
        <dbReference type="ARBA" id="ARBA00022448"/>
    </source>
</evidence>
<dbReference type="PANTHER" id="PTHR43791:SF65">
    <property type="entry name" value="MAJOR FACILITATOR SUPERFAMILY (MFS) PROFILE DOMAIN-CONTAINING PROTEIN-RELATED"/>
    <property type="match status" value="1"/>
</dbReference>
<dbReference type="OrthoDB" id="1935484at2759"/>
<dbReference type="GO" id="GO:0016020">
    <property type="term" value="C:membrane"/>
    <property type="evidence" value="ECO:0007669"/>
    <property type="project" value="UniProtKB-SubCell"/>
</dbReference>
<dbReference type="PANTHER" id="PTHR43791">
    <property type="entry name" value="PERMEASE-RELATED"/>
    <property type="match status" value="1"/>
</dbReference>
<feature type="transmembrane region" description="Helical" evidence="7">
    <location>
        <begin position="291"/>
        <end position="310"/>
    </location>
</feature>
<evidence type="ECO:0000256" key="5">
    <source>
        <dbReference type="ARBA" id="ARBA00023136"/>
    </source>
</evidence>
<organism evidence="8 9">
    <name type="scientific">Pyrrhoderma noxium</name>
    <dbReference type="NCBI Taxonomy" id="2282107"/>
    <lineage>
        <taxon>Eukaryota</taxon>
        <taxon>Fungi</taxon>
        <taxon>Dikarya</taxon>
        <taxon>Basidiomycota</taxon>
        <taxon>Agaricomycotina</taxon>
        <taxon>Agaricomycetes</taxon>
        <taxon>Hymenochaetales</taxon>
        <taxon>Hymenochaetaceae</taxon>
        <taxon>Pyrrhoderma</taxon>
    </lineage>
</organism>
<dbReference type="EMBL" id="NBII01000006">
    <property type="protein sequence ID" value="PAV17715.1"/>
    <property type="molecule type" value="Genomic_DNA"/>
</dbReference>
<comment type="subcellular location">
    <subcellularLocation>
        <location evidence="1">Membrane</location>
        <topology evidence="1">Multi-pass membrane protein</topology>
    </subcellularLocation>
</comment>
<keyword evidence="9" id="KW-1185">Reference proteome</keyword>
<evidence type="ECO:0000256" key="3">
    <source>
        <dbReference type="ARBA" id="ARBA00022692"/>
    </source>
</evidence>
<proteinExistence type="predicted"/>
<accession>A0A286UE07</accession>
<reference evidence="8 9" key="1">
    <citation type="journal article" date="2017" name="Mol. Ecol.">
        <title>Comparative and population genomic landscape of Phellinus noxius: A hypervariable fungus causing root rot in trees.</title>
        <authorList>
            <person name="Chung C.L."/>
            <person name="Lee T.J."/>
            <person name="Akiba M."/>
            <person name="Lee H.H."/>
            <person name="Kuo T.H."/>
            <person name="Liu D."/>
            <person name="Ke H.M."/>
            <person name="Yokoi T."/>
            <person name="Roa M.B."/>
            <person name="Lu M.J."/>
            <person name="Chang Y.Y."/>
            <person name="Ann P.J."/>
            <person name="Tsai J.N."/>
            <person name="Chen C.Y."/>
            <person name="Tzean S.S."/>
            <person name="Ota Y."/>
            <person name="Hattori T."/>
            <person name="Sahashi N."/>
            <person name="Liou R.F."/>
            <person name="Kikuchi T."/>
            <person name="Tsai I.J."/>
        </authorList>
    </citation>
    <scope>NUCLEOTIDE SEQUENCE [LARGE SCALE GENOMIC DNA]</scope>
    <source>
        <strain evidence="8 9">FFPRI411160</strain>
    </source>
</reference>
<dbReference type="FunFam" id="1.20.1250.20:FF:000106">
    <property type="entry name" value="MFS transporter, putative"/>
    <property type="match status" value="1"/>
</dbReference>
<feature type="compositionally biased region" description="Basic and acidic residues" evidence="6">
    <location>
        <begin position="37"/>
        <end position="51"/>
    </location>
</feature>
<evidence type="ECO:0000256" key="6">
    <source>
        <dbReference type="SAM" id="MobiDB-lite"/>
    </source>
</evidence>
<evidence type="ECO:0000313" key="9">
    <source>
        <dbReference type="Proteomes" id="UP000217199"/>
    </source>
</evidence>
<feature type="transmembrane region" description="Helical" evidence="7">
    <location>
        <begin position="404"/>
        <end position="425"/>
    </location>
</feature>
<dbReference type="AlphaFoldDB" id="A0A286UE07"/>
<feature type="transmembrane region" description="Helical" evidence="7">
    <location>
        <begin position="370"/>
        <end position="392"/>
    </location>
</feature>
<feature type="transmembrane region" description="Helical" evidence="7">
    <location>
        <begin position="258"/>
        <end position="279"/>
    </location>
</feature>
<keyword evidence="2" id="KW-0813">Transport</keyword>
<dbReference type="Pfam" id="PF07690">
    <property type="entry name" value="MFS_1"/>
    <property type="match status" value="1"/>
</dbReference>
<feature type="transmembrane region" description="Helical" evidence="7">
    <location>
        <begin position="226"/>
        <end position="246"/>
    </location>
</feature>
<dbReference type="SUPFAM" id="SSF103473">
    <property type="entry name" value="MFS general substrate transporter"/>
    <property type="match status" value="1"/>
</dbReference>
<evidence type="ECO:0000256" key="4">
    <source>
        <dbReference type="ARBA" id="ARBA00022989"/>
    </source>
</evidence>
<name>A0A286UE07_9AGAM</name>
<protein>
    <submittedName>
        <fullName evidence="8">MFS general substrate transporter</fullName>
    </submittedName>
</protein>
<evidence type="ECO:0000313" key="8">
    <source>
        <dbReference type="EMBL" id="PAV17715.1"/>
    </source>
</evidence>
<dbReference type="Gene3D" id="1.20.1250.20">
    <property type="entry name" value="MFS general substrate transporter like domains"/>
    <property type="match status" value="1"/>
</dbReference>
<dbReference type="GO" id="GO:0022857">
    <property type="term" value="F:transmembrane transporter activity"/>
    <property type="evidence" value="ECO:0007669"/>
    <property type="project" value="InterPro"/>
</dbReference>
<keyword evidence="3 7" id="KW-0812">Transmembrane</keyword>
<keyword evidence="4 7" id="KW-1133">Transmembrane helix</keyword>
<sequence length="633" mass="71410">MASTPAGLGDFTPPELRSSSKDSITSTSSLDKSGYQDPDKKKPLSDSKDTLVEESDDQLEATRFISLFKRRARPDPNAIATRRSVFDDPVLAKHYWPTEKYENLHRFDVNARWTYAEERAIVRKIDYRVLAWAAISFSALNLDRNNLSNANSDNILGDLGLTTNDFNLGNSIFKLAFLCAELPSQLVSKRVGPDRWIPTQMCLWSIVTLAQFWLSGKTSFLICRALLGFIQGGFIPDLILYMSYYYTKNELPIRLAGFWMSMNVCNIAGSFIAFGVLHLRGHAGKAGWRWLFLIEGLLTLTIGILTFFMMPASPTQSKTWFRPNGWFTEREETIIVSRVLRDDPSKGDMHNREGLSLKRLWTAALDYDLWPVYILGLTFAIPVTPPQTYLTLSLKKLGFSTFETNLLSIPPTAIGILTMFLAALLSEVVNDRSLVSMLEDMWALPFLIVLRCLPANPNPWSYYGVAVALLSFPYVHPIQVAWCSRNAGAVASRTVNASLYNMFVQAGSIIGSNVYRADDSPRYVRGNTVCIIMAVVNLVVLYPGTKLYYKWRNRQRDRVWNAMSPEERSHYLQTTTDGCNLKNATLLSTESGVHDKDGDDKLIDFNASMVLFFSNPLYTLLSSLVPQNWARLD</sequence>
<dbReference type="Proteomes" id="UP000217199">
    <property type="component" value="Unassembled WGS sequence"/>
</dbReference>
<dbReference type="FunFam" id="1.20.1250.20:FF:000247">
    <property type="entry name" value="MFS general substrate transporter"/>
    <property type="match status" value="1"/>
</dbReference>
<feature type="transmembrane region" description="Helical" evidence="7">
    <location>
        <begin position="523"/>
        <end position="544"/>
    </location>
</feature>
<feature type="region of interest" description="Disordered" evidence="6">
    <location>
        <begin position="1"/>
        <end position="55"/>
    </location>
</feature>
<dbReference type="InterPro" id="IPR011701">
    <property type="entry name" value="MFS"/>
</dbReference>
<keyword evidence="5 7" id="KW-0472">Membrane</keyword>
<gene>
    <name evidence="8" type="ORF">PNOK_0620100</name>
</gene>
<comment type="caution">
    <text evidence="8">The sequence shown here is derived from an EMBL/GenBank/DDBJ whole genome shotgun (WGS) entry which is preliminary data.</text>
</comment>
<feature type="compositionally biased region" description="Low complexity" evidence="6">
    <location>
        <begin position="21"/>
        <end position="33"/>
    </location>
</feature>